<proteinExistence type="predicted"/>
<dbReference type="OrthoDB" id="6766492at2"/>
<dbReference type="InterPro" id="IPR005829">
    <property type="entry name" value="Sugar_transporter_CS"/>
</dbReference>
<evidence type="ECO:0000256" key="4">
    <source>
        <dbReference type="ARBA" id="ARBA00022692"/>
    </source>
</evidence>
<evidence type="ECO:0000256" key="5">
    <source>
        <dbReference type="ARBA" id="ARBA00022989"/>
    </source>
</evidence>
<keyword evidence="5 7" id="KW-1133">Transmembrane helix</keyword>
<dbReference type="InterPro" id="IPR020846">
    <property type="entry name" value="MFS_dom"/>
</dbReference>
<dbReference type="PROSITE" id="PS50850">
    <property type="entry name" value="MFS"/>
    <property type="match status" value="1"/>
</dbReference>
<evidence type="ECO:0000259" key="8">
    <source>
        <dbReference type="PROSITE" id="PS50850"/>
    </source>
</evidence>
<sequence length="426" mass="47317">METTIDQKRMARAAFLTFFIDMFDVYLPITVLAPAMEYFLPKSLPVSEVSTIYFLIFAATLIGRPVGAFLFGHYSDVIGRKKMGLISIGGFSVVTLLLIFIPGFQTLGYITVALFILLRFIDGIFLGGGYTSIVPLAIENAPKEKRGLWGGIIGSGYPVAFVIISIITLLALKIFPKEQYQLYGWRIIFVVGVILGLSIVYYIHKLVPESKIWLKTAQKTKAPLKELFSGKNFINLLQVLLLMLGLWFQIMVVAGTMSIVFIKQLHISASLTTTVTLISYLFLIGGYISAGWISQKIGRKTAFIILGLLIGFFTSLLYYLLVAGMYQNTFILFLFSIIIVTVAGMAWGIVPSYINERFHTSVRASAYGIGYTLSILIASFYSFYMLALKAFVPYKYTQIVLLVLAGILVVIGAILGPETKEVNMEI</sequence>
<feature type="transmembrane region" description="Helical" evidence="7">
    <location>
        <begin position="239"/>
        <end position="261"/>
    </location>
</feature>
<keyword evidence="2" id="KW-0813">Transport</keyword>
<keyword evidence="3" id="KW-1003">Cell membrane</keyword>
<feature type="transmembrane region" description="Helical" evidence="7">
    <location>
        <begin position="183"/>
        <end position="203"/>
    </location>
</feature>
<comment type="subcellular location">
    <subcellularLocation>
        <location evidence="1">Cell membrane</location>
        <topology evidence="1">Multi-pass membrane protein</topology>
    </subcellularLocation>
</comment>
<protein>
    <submittedName>
        <fullName evidence="9">Putative metabolite transport protein</fullName>
    </submittedName>
</protein>
<evidence type="ECO:0000256" key="2">
    <source>
        <dbReference type="ARBA" id="ARBA00022448"/>
    </source>
</evidence>
<evidence type="ECO:0000256" key="6">
    <source>
        <dbReference type="ARBA" id="ARBA00023136"/>
    </source>
</evidence>
<feature type="transmembrane region" description="Helical" evidence="7">
    <location>
        <begin position="83"/>
        <end position="101"/>
    </location>
</feature>
<dbReference type="Proteomes" id="UP000194141">
    <property type="component" value="Unassembled WGS sequence"/>
</dbReference>
<feature type="domain" description="Major facilitator superfamily (MFS) profile" evidence="8">
    <location>
        <begin position="10"/>
        <end position="420"/>
    </location>
</feature>
<dbReference type="STRING" id="1562698.DESAMIL20_1190"/>
<dbReference type="Pfam" id="PF07690">
    <property type="entry name" value="MFS_1"/>
    <property type="match status" value="1"/>
</dbReference>
<dbReference type="AlphaFoldDB" id="A0A1X4XVS2"/>
<dbReference type="RefSeq" id="WP_086033877.1">
    <property type="nucleotide sequence ID" value="NZ_MDSU01000018.1"/>
</dbReference>
<feature type="transmembrane region" description="Helical" evidence="7">
    <location>
        <begin position="330"/>
        <end position="354"/>
    </location>
</feature>
<evidence type="ECO:0000256" key="3">
    <source>
        <dbReference type="ARBA" id="ARBA00022475"/>
    </source>
</evidence>
<evidence type="ECO:0000313" key="10">
    <source>
        <dbReference type="Proteomes" id="UP000194141"/>
    </source>
</evidence>
<feature type="transmembrane region" description="Helical" evidence="7">
    <location>
        <begin position="12"/>
        <end position="32"/>
    </location>
</feature>
<keyword evidence="6 7" id="KW-0472">Membrane</keyword>
<dbReference type="InterPro" id="IPR011701">
    <property type="entry name" value="MFS"/>
</dbReference>
<organism evidence="9 10">
    <name type="scientific">Desulfurella amilsii</name>
    <dbReference type="NCBI Taxonomy" id="1562698"/>
    <lineage>
        <taxon>Bacteria</taxon>
        <taxon>Pseudomonadati</taxon>
        <taxon>Campylobacterota</taxon>
        <taxon>Desulfurellia</taxon>
        <taxon>Desulfurellales</taxon>
        <taxon>Desulfurellaceae</taxon>
        <taxon>Desulfurella</taxon>
    </lineage>
</organism>
<accession>A0A1X4XVS2</accession>
<name>A0A1X4XVS2_9BACT</name>
<dbReference type="GO" id="GO:0022857">
    <property type="term" value="F:transmembrane transporter activity"/>
    <property type="evidence" value="ECO:0007669"/>
    <property type="project" value="InterPro"/>
</dbReference>
<keyword evidence="4 7" id="KW-0812">Transmembrane</keyword>
<reference evidence="9 10" key="1">
    <citation type="journal article" date="2017" name="Front. Microbiol.">
        <title>Genome Sequence of Desulfurella amilsii Strain TR1 and Comparative Genomics of Desulfurellaceae Family.</title>
        <authorList>
            <person name="Florentino A.P."/>
            <person name="Stams A.J."/>
            <person name="Sanchez-Andrea I."/>
        </authorList>
    </citation>
    <scope>NUCLEOTIDE SEQUENCE [LARGE SCALE GENOMIC DNA]</scope>
    <source>
        <strain evidence="9 10">TR1</strain>
    </source>
</reference>
<feature type="transmembrane region" description="Helical" evidence="7">
    <location>
        <begin position="267"/>
        <end position="290"/>
    </location>
</feature>
<dbReference type="PANTHER" id="PTHR43045:SF4">
    <property type="entry name" value="TRANSPORTER YDFJ-RELATED"/>
    <property type="match status" value="1"/>
</dbReference>
<dbReference type="SUPFAM" id="SSF103473">
    <property type="entry name" value="MFS general substrate transporter"/>
    <property type="match status" value="1"/>
</dbReference>
<feature type="transmembrane region" description="Helical" evidence="7">
    <location>
        <begin position="52"/>
        <end position="71"/>
    </location>
</feature>
<gene>
    <name evidence="9" type="ORF">DESAMIL20_1190</name>
</gene>
<feature type="transmembrane region" description="Helical" evidence="7">
    <location>
        <begin position="302"/>
        <end position="324"/>
    </location>
</feature>
<evidence type="ECO:0000256" key="1">
    <source>
        <dbReference type="ARBA" id="ARBA00004651"/>
    </source>
</evidence>
<evidence type="ECO:0000256" key="7">
    <source>
        <dbReference type="SAM" id="Phobius"/>
    </source>
</evidence>
<keyword evidence="10" id="KW-1185">Reference proteome</keyword>
<feature type="transmembrane region" description="Helical" evidence="7">
    <location>
        <begin position="107"/>
        <end position="127"/>
    </location>
</feature>
<feature type="transmembrane region" description="Helical" evidence="7">
    <location>
        <begin position="148"/>
        <end position="171"/>
    </location>
</feature>
<dbReference type="PROSITE" id="PS00217">
    <property type="entry name" value="SUGAR_TRANSPORT_2"/>
    <property type="match status" value="1"/>
</dbReference>
<dbReference type="InterPro" id="IPR036259">
    <property type="entry name" value="MFS_trans_sf"/>
</dbReference>
<evidence type="ECO:0000313" key="9">
    <source>
        <dbReference type="EMBL" id="OSS41637.1"/>
    </source>
</evidence>
<dbReference type="Gene3D" id="1.20.1250.20">
    <property type="entry name" value="MFS general substrate transporter like domains"/>
    <property type="match status" value="2"/>
</dbReference>
<dbReference type="GO" id="GO:0005886">
    <property type="term" value="C:plasma membrane"/>
    <property type="evidence" value="ECO:0007669"/>
    <property type="project" value="UniProtKB-SubCell"/>
</dbReference>
<feature type="transmembrane region" description="Helical" evidence="7">
    <location>
        <begin position="366"/>
        <end position="384"/>
    </location>
</feature>
<dbReference type="PANTHER" id="PTHR43045">
    <property type="entry name" value="SHIKIMATE TRANSPORTER"/>
    <property type="match status" value="1"/>
</dbReference>
<comment type="caution">
    <text evidence="9">The sequence shown here is derived from an EMBL/GenBank/DDBJ whole genome shotgun (WGS) entry which is preliminary data.</text>
</comment>
<dbReference type="EMBL" id="MDSU01000018">
    <property type="protein sequence ID" value="OSS41637.1"/>
    <property type="molecule type" value="Genomic_DNA"/>
</dbReference>
<feature type="transmembrane region" description="Helical" evidence="7">
    <location>
        <begin position="396"/>
        <end position="416"/>
    </location>
</feature>